<reference evidence="1 2" key="1">
    <citation type="journal article" date="2018" name="Evol. Lett.">
        <title>Horizontal gene cluster transfer increased hallucinogenic mushroom diversity.</title>
        <authorList>
            <person name="Reynolds H.T."/>
            <person name="Vijayakumar V."/>
            <person name="Gluck-Thaler E."/>
            <person name="Korotkin H.B."/>
            <person name="Matheny P.B."/>
            <person name="Slot J.C."/>
        </authorList>
    </citation>
    <scope>NUCLEOTIDE SEQUENCE [LARGE SCALE GENOMIC DNA]</scope>
    <source>
        <strain evidence="1 2">SRW20</strain>
    </source>
</reference>
<dbReference type="EMBL" id="NHYE01001109">
    <property type="protein sequence ID" value="PPQ98379.1"/>
    <property type="molecule type" value="Genomic_DNA"/>
</dbReference>
<keyword evidence="2" id="KW-1185">Reference proteome</keyword>
<dbReference type="InParanoid" id="A0A409Y5X9"/>
<sequence>MTVYPQRWYIESGSAEIWKKEPLLHPSEIEQDSEHTLSRHASVPTTVQCLLFATCGDVIPIWAKPEQDEEVDVLHLPLLFPNGYQSYRISSFPILNSPMSHDWRIYVTQSPENAQVNVAVGQILGVIWRGNILLAKYGNTSENERDWLKNLHRGSAEFATVLLDA</sequence>
<name>A0A409Y5X9_9AGAR</name>
<evidence type="ECO:0000313" key="1">
    <source>
        <dbReference type="EMBL" id="PPQ98379.1"/>
    </source>
</evidence>
<comment type="caution">
    <text evidence="1">The sequence shown here is derived from an EMBL/GenBank/DDBJ whole genome shotgun (WGS) entry which is preliminary data.</text>
</comment>
<dbReference type="Proteomes" id="UP000284706">
    <property type="component" value="Unassembled WGS sequence"/>
</dbReference>
<dbReference type="AlphaFoldDB" id="A0A409Y5X9"/>
<gene>
    <name evidence="1" type="ORF">CVT26_013839</name>
</gene>
<evidence type="ECO:0000313" key="2">
    <source>
        <dbReference type="Proteomes" id="UP000284706"/>
    </source>
</evidence>
<organism evidence="1 2">
    <name type="scientific">Gymnopilus dilepis</name>
    <dbReference type="NCBI Taxonomy" id="231916"/>
    <lineage>
        <taxon>Eukaryota</taxon>
        <taxon>Fungi</taxon>
        <taxon>Dikarya</taxon>
        <taxon>Basidiomycota</taxon>
        <taxon>Agaricomycotina</taxon>
        <taxon>Agaricomycetes</taxon>
        <taxon>Agaricomycetidae</taxon>
        <taxon>Agaricales</taxon>
        <taxon>Agaricineae</taxon>
        <taxon>Hymenogastraceae</taxon>
        <taxon>Gymnopilus</taxon>
    </lineage>
</organism>
<protein>
    <submittedName>
        <fullName evidence="1">Uncharacterized protein</fullName>
    </submittedName>
</protein>
<accession>A0A409Y5X9</accession>
<proteinExistence type="predicted"/>